<sequence>MDNRFSPRDTRGMTRENDRSNPTSSTFSRNDNTTTTTTARREGRERGSSFSTKRNSIRVDSRANGYPEGYEQREGAMRGLEDLQNGGVSIENGELDGGELGGEDVFLNLARSNSVSGYTENSAYRAERRRSRLTQLTQHRNSLPADTFSASPLRAAHTHSANNRTLANSPAPSLHDGTWNPNRISTPSSHYRDRRMSNASMIDTNGDDGKALTPRASFSRPLSMLRRERSPASTHSPSHTPSHTRSYSMAEPIARTRSSLANSVAPRQLHSSPNDGSDRQQLTVMIDRNQAASASITDPITPTRPDTSNDGADGGLEDSSSVSTTAPSTVWDELDDLKSRIRRLELTGRIPASGVGSIITTDRTPTNTNTSNSSGDRPRTATTTVTTISSSPRNNNGTSGVSPAGSTASGPSSNNHPLLHAALAKSKAIIAPEVYKYLEAAAHDAAALSGAVGSTGSPGGPPPVGGSMASERLVRRRADGVCRSLTELCIALSENRGGVQQGFSMHLSQHFGGRPASRDVSGGTVRERESILGRELGLARERDSILGRELGVGRERESMLGRDRSESLIGGRESSFGRESILGNRESMLARENSFGRESSIGDRLASRLNSRFAERKGSMASITTTAGFLQSSPRQQLADRDREPSPTTPGLTGPLRSRTSMLLKSRPIFDDEEDPENYRSPSRAATEFMTHRYTNNTHIMTPGASGALPPRRQYVTAHGTTSTGMPSPILHQRRFFSTGGDRSGDNVVTGLNSSYDGVPINERLASAVQQDTDYTARYRSGSMGRTTSNRRGTRGLRESVDLDSGAQGGSLGGTPVAVGRDRMMRR</sequence>
<feature type="compositionally biased region" description="Low complexity" evidence="1">
    <location>
        <begin position="360"/>
        <end position="387"/>
    </location>
</feature>
<gene>
    <name evidence="2" type="ORF">Q9L58_009329</name>
</gene>
<feature type="compositionally biased region" description="Low complexity" evidence="1">
    <location>
        <begin position="397"/>
        <end position="413"/>
    </location>
</feature>
<comment type="caution">
    <text evidence="2">The sequence shown here is derived from an EMBL/GenBank/DDBJ whole genome shotgun (WGS) entry which is preliminary data.</text>
</comment>
<evidence type="ECO:0000313" key="3">
    <source>
        <dbReference type="Proteomes" id="UP001447188"/>
    </source>
</evidence>
<protein>
    <submittedName>
        <fullName evidence="2">Uncharacterized protein</fullName>
    </submittedName>
</protein>
<feature type="compositionally biased region" description="Low complexity" evidence="1">
    <location>
        <begin position="231"/>
        <end position="248"/>
    </location>
</feature>
<dbReference type="Proteomes" id="UP001447188">
    <property type="component" value="Unassembled WGS sequence"/>
</dbReference>
<name>A0ABR3G789_9PEZI</name>
<dbReference type="EMBL" id="JBBBZM010000210">
    <property type="protein sequence ID" value="KAL0631804.1"/>
    <property type="molecule type" value="Genomic_DNA"/>
</dbReference>
<feature type="region of interest" description="Disordered" evidence="1">
    <location>
        <begin position="1"/>
        <end position="69"/>
    </location>
</feature>
<reference evidence="2 3" key="1">
    <citation type="submission" date="2024-02" db="EMBL/GenBank/DDBJ databases">
        <title>Discinaceae phylogenomics.</title>
        <authorList>
            <person name="Dirks A.C."/>
            <person name="James T.Y."/>
        </authorList>
    </citation>
    <scope>NUCLEOTIDE SEQUENCE [LARGE SCALE GENOMIC DNA]</scope>
    <source>
        <strain evidence="2 3">ACD0624</strain>
    </source>
</reference>
<feature type="compositionally biased region" description="Polar residues" evidence="1">
    <location>
        <begin position="159"/>
        <end position="171"/>
    </location>
</feature>
<organism evidence="2 3">
    <name type="scientific">Discina gigas</name>
    <dbReference type="NCBI Taxonomy" id="1032678"/>
    <lineage>
        <taxon>Eukaryota</taxon>
        <taxon>Fungi</taxon>
        <taxon>Dikarya</taxon>
        <taxon>Ascomycota</taxon>
        <taxon>Pezizomycotina</taxon>
        <taxon>Pezizomycetes</taxon>
        <taxon>Pezizales</taxon>
        <taxon>Discinaceae</taxon>
        <taxon>Discina</taxon>
    </lineage>
</organism>
<feature type="region of interest" description="Disordered" evidence="1">
    <location>
        <begin position="355"/>
        <end position="413"/>
    </location>
</feature>
<feature type="compositionally biased region" description="Polar residues" evidence="1">
    <location>
        <begin position="179"/>
        <end position="189"/>
    </location>
</feature>
<feature type="region of interest" description="Disordered" evidence="1">
    <location>
        <begin position="781"/>
        <end position="827"/>
    </location>
</feature>
<feature type="region of interest" description="Disordered" evidence="1">
    <location>
        <begin position="624"/>
        <end position="661"/>
    </location>
</feature>
<feature type="region of interest" description="Disordered" evidence="1">
    <location>
        <begin position="156"/>
        <end position="327"/>
    </location>
</feature>
<feature type="compositionally biased region" description="Low complexity" evidence="1">
    <location>
        <begin position="23"/>
        <end position="38"/>
    </location>
</feature>
<proteinExistence type="predicted"/>
<feature type="compositionally biased region" description="Polar residues" evidence="1">
    <location>
        <begin position="269"/>
        <end position="283"/>
    </location>
</feature>
<evidence type="ECO:0000313" key="2">
    <source>
        <dbReference type="EMBL" id="KAL0631804.1"/>
    </source>
</evidence>
<feature type="compositionally biased region" description="Low complexity" evidence="1">
    <location>
        <begin position="296"/>
        <end position="306"/>
    </location>
</feature>
<keyword evidence="3" id="KW-1185">Reference proteome</keyword>
<evidence type="ECO:0000256" key="1">
    <source>
        <dbReference type="SAM" id="MobiDB-lite"/>
    </source>
</evidence>
<feature type="compositionally biased region" description="Basic and acidic residues" evidence="1">
    <location>
        <begin position="1"/>
        <end position="19"/>
    </location>
</feature>
<accession>A0ABR3G789</accession>
<feature type="compositionally biased region" description="Low complexity" evidence="1">
    <location>
        <begin position="781"/>
        <end position="791"/>
    </location>
</feature>
<feature type="compositionally biased region" description="Polar residues" evidence="1">
    <location>
        <begin position="624"/>
        <end position="636"/>
    </location>
</feature>